<gene>
    <name evidence="1" type="ORF">LJ657_16630</name>
</gene>
<evidence type="ECO:0000313" key="1">
    <source>
        <dbReference type="EMBL" id="MCD9875268.1"/>
    </source>
</evidence>
<name>A0A9Q3VK24_9ACTN</name>
<dbReference type="Proteomes" id="UP001108029">
    <property type="component" value="Unassembled WGS sequence"/>
</dbReference>
<comment type="caution">
    <text evidence="1">The sequence shown here is derived from an EMBL/GenBank/DDBJ whole genome shotgun (WGS) entry which is preliminary data.</text>
</comment>
<keyword evidence="2" id="KW-1185">Reference proteome</keyword>
<protein>
    <submittedName>
        <fullName evidence="1">Uncharacterized protein</fullName>
    </submittedName>
</protein>
<proteinExistence type="predicted"/>
<dbReference type="RefSeq" id="WP_232649389.1">
    <property type="nucleotide sequence ID" value="NZ_JAJSBI010000007.1"/>
</dbReference>
<reference evidence="1" key="1">
    <citation type="submission" date="2021-12" db="EMBL/GenBank/DDBJ databases">
        <authorList>
            <person name="Lee J.-H."/>
            <person name="Kim S.-B."/>
        </authorList>
    </citation>
    <scope>NUCLEOTIDE SEQUENCE</scope>
    <source>
        <strain evidence="1">NR30</strain>
    </source>
</reference>
<sequence length="109" mass="11653">MASGELKVDLSALDGVVTQLNRIISNLGDTTSDSRYQTYLPAGALGSADFTEANDLHIAHTEMKQHLEDIVTHIHGLVDDFGTKTKKNHGAYQDQEAEIAAALSDGGKS</sequence>
<dbReference type="EMBL" id="JAJSBI010000007">
    <property type="protein sequence ID" value="MCD9875268.1"/>
    <property type="molecule type" value="Genomic_DNA"/>
</dbReference>
<organism evidence="1 2">
    <name type="scientific">Streptomyces guryensis</name>
    <dbReference type="NCBI Taxonomy" id="2886947"/>
    <lineage>
        <taxon>Bacteria</taxon>
        <taxon>Bacillati</taxon>
        <taxon>Actinomycetota</taxon>
        <taxon>Actinomycetes</taxon>
        <taxon>Kitasatosporales</taxon>
        <taxon>Streptomycetaceae</taxon>
        <taxon>Streptomyces</taxon>
    </lineage>
</organism>
<dbReference type="AlphaFoldDB" id="A0A9Q3VK24"/>
<evidence type="ECO:0000313" key="2">
    <source>
        <dbReference type="Proteomes" id="UP001108029"/>
    </source>
</evidence>
<accession>A0A9Q3VK24</accession>